<dbReference type="GO" id="GO:0008270">
    <property type="term" value="F:zinc ion binding"/>
    <property type="evidence" value="ECO:0007669"/>
    <property type="project" value="InterPro"/>
</dbReference>
<evidence type="ECO:0000259" key="2">
    <source>
        <dbReference type="Pfam" id="PF14432"/>
    </source>
</evidence>
<dbReference type="EMBL" id="CAJNOQ010008002">
    <property type="protein sequence ID" value="CAF1185475.1"/>
    <property type="molecule type" value="Genomic_DNA"/>
</dbReference>
<sequence>MPEKVLELFDEMSIAPDEVIITILFNACAKLANTHAMKLGKDVLNRLPVAFFQRCQLVNSAIDMLMKFGDVAHAEHLFQLTKKKTIVTYGAMMQGYVMNDMSEKALNLFEEVSSKSDKVLYVIVFGACASLSNERAIQLGKKLLHQIPTMFLDDIVVVNSAIHMLMKFGEVEDAECLFSVNAYGRNGMGSEAIDLYRQMPQNIRNTVSHICVLNACSHSGLLDQARTIFKEIGTKTEYIIATMIDCLSRMHMFDEAQKLIDDYEKSNSSSWIMYTHDRSHPRSAEIYAELHHLSSELKTHGHEYDSSWITRPLQDGESVESALCGHNHATKMIAKIRQCEIIVRDVNRIHHFHTNGQCSCKDHY</sequence>
<organism evidence="3 5">
    <name type="scientific">Didymodactylos carnosus</name>
    <dbReference type="NCBI Taxonomy" id="1234261"/>
    <lineage>
        <taxon>Eukaryota</taxon>
        <taxon>Metazoa</taxon>
        <taxon>Spiralia</taxon>
        <taxon>Gnathifera</taxon>
        <taxon>Rotifera</taxon>
        <taxon>Eurotatoria</taxon>
        <taxon>Bdelloidea</taxon>
        <taxon>Philodinida</taxon>
        <taxon>Philodinidae</taxon>
        <taxon>Didymodactylos</taxon>
    </lineage>
</organism>
<dbReference type="OrthoDB" id="9997458at2759"/>
<dbReference type="Proteomes" id="UP000681722">
    <property type="component" value="Unassembled WGS sequence"/>
</dbReference>
<dbReference type="InterPro" id="IPR032867">
    <property type="entry name" value="DYW_dom"/>
</dbReference>
<dbReference type="NCBIfam" id="TIGR00756">
    <property type="entry name" value="PPR"/>
    <property type="match status" value="1"/>
</dbReference>
<proteinExistence type="predicted"/>
<name>A0A814V2M6_9BILA</name>
<evidence type="ECO:0000313" key="3">
    <source>
        <dbReference type="EMBL" id="CAF1185475.1"/>
    </source>
</evidence>
<dbReference type="InterPro" id="IPR050421">
    <property type="entry name" value="PPR"/>
</dbReference>
<dbReference type="Gene3D" id="1.25.40.10">
    <property type="entry name" value="Tetratricopeptide repeat domain"/>
    <property type="match status" value="2"/>
</dbReference>
<evidence type="ECO:0000313" key="4">
    <source>
        <dbReference type="EMBL" id="CAF3949773.1"/>
    </source>
</evidence>
<feature type="repeat" description="PPR" evidence="1">
    <location>
        <begin position="85"/>
        <end position="119"/>
    </location>
</feature>
<dbReference type="Proteomes" id="UP000663829">
    <property type="component" value="Unassembled WGS sequence"/>
</dbReference>
<dbReference type="InterPro" id="IPR011990">
    <property type="entry name" value="TPR-like_helical_dom_sf"/>
</dbReference>
<comment type="caution">
    <text evidence="3">The sequence shown here is derived from an EMBL/GenBank/DDBJ whole genome shotgun (WGS) entry which is preliminary data.</text>
</comment>
<accession>A0A814V2M6</accession>
<gene>
    <name evidence="3" type="ORF">GPM918_LOCUS22924</name>
    <name evidence="4" type="ORF">SRO942_LOCUS22924</name>
</gene>
<dbReference type="Pfam" id="PF01535">
    <property type="entry name" value="PPR"/>
    <property type="match status" value="4"/>
</dbReference>
<feature type="domain" description="DYW" evidence="2">
    <location>
        <begin position="323"/>
        <end position="363"/>
    </location>
</feature>
<reference evidence="3" key="1">
    <citation type="submission" date="2021-02" db="EMBL/GenBank/DDBJ databases">
        <authorList>
            <person name="Nowell W R."/>
        </authorList>
    </citation>
    <scope>NUCLEOTIDE SEQUENCE</scope>
</reference>
<dbReference type="AlphaFoldDB" id="A0A814V2M6"/>
<dbReference type="PANTHER" id="PTHR47928">
    <property type="entry name" value="REPEAT-CONTAINING PROTEIN, PUTATIVE-RELATED"/>
    <property type="match status" value="1"/>
</dbReference>
<dbReference type="PANTHER" id="PTHR47928:SF190">
    <property type="entry name" value="PENTACOTRIPEPTIDE-REPEAT REGION OF PRORP DOMAIN-CONTAINING PROTEIN"/>
    <property type="match status" value="1"/>
</dbReference>
<evidence type="ECO:0000256" key="1">
    <source>
        <dbReference type="PROSITE-ProRule" id="PRU00708"/>
    </source>
</evidence>
<dbReference type="Pfam" id="PF14432">
    <property type="entry name" value="DYW_deaminase"/>
    <property type="match status" value="1"/>
</dbReference>
<dbReference type="InterPro" id="IPR002885">
    <property type="entry name" value="PPR_rpt"/>
</dbReference>
<protein>
    <recommendedName>
        <fullName evidence="2">DYW domain-containing protein</fullName>
    </recommendedName>
</protein>
<keyword evidence="5" id="KW-1185">Reference proteome</keyword>
<evidence type="ECO:0000313" key="5">
    <source>
        <dbReference type="Proteomes" id="UP000663829"/>
    </source>
</evidence>
<dbReference type="EMBL" id="CAJOBC010008004">
    <property type="protein sequence ID" value="CAF3949773.1"/>
    <property type="molecule type" value="Genomic_DNA"/>
</dbReference>
<dbReference type="PROSITE" id="PS51375">
    <property type="entry name" value="PPR"/>
    <property type="match status" value="1"/>
</dbReference>